<evidence type="ECO:0000313" key="1">
    <source>
        <dbReference type="EMBL" id="PAT09803.1"/>
    </source>
</evidence>
<evidence type="ECO:0008006" key="3">
    <source>
        <dbReference type="Google" id="ProtNLM"/>
    </source>
</evidence>
<dbReference type="CDD" id="cd00719">
    <property type="entry name" value="GIY-YIG_SF"/>
    <property type="match status" value="1"/>
</dbReference>
<reference evidence="1 2" key="1">
    <citation type="submission" date="2017-08" db="EMBL/GenBank/DDBJ databases">
        <title>Whole genome sequences of 6 clinical strains closest to Corynebacterium imitans.</title>
        <authorList>
            <person name="Bernier A.-M."/>
            <person name="Burdz T."/>
            <person name="Bernard K."/>
        </authorList>
    </citation>
    <scope>NUCLEOTIDE SEQUENCE [LARGE SCALE GENOMIC DNA]</scope>
    <source>
        <strain evidence="1 2">NML92-0415</strain>
    </source>
</reference>
<dbReference type="Proteomes" id="UP000218041">
    <property type="component" value="Unassembled WGS sequence"/>
</dbReference>
<dbReference type="RefSeq" id="WP_095555523.1">
    <property type="nucleotide sequence ID" value="NZ_NSGP01000014.1"/>
</dbReference>
<accession>A0AB36RI02</accession>
<comment type="caution">
    <text evidence="1">The sequence shown here is derived from an EMBL/GenBank/DDBJ whole genome shotgun (WGS) entry which is preliminary data.</text>
</comment>
<dbReference type="EMBL" id="NSGP01000014">
    <property type="protein sequence ID" value="PAT09803.1"/>
    <property type="molecule type" value="Genomic_DNA"/>
</dbReference>
<protein>
    <recommendedName>
        <fullName evidence="3">GIY-YIG domain-containing protein</fullName>
    </recommendedName>
</protein>
<organism evidence="1 2">
    <name type="scientific">Corynebacterium hadale</name>
    <dbReference type="NCBI Taxonomy" id="2026255"/>
    <lineage>
        <taxon>Bacteria</taxon>
        <taxon>Bacillati</taxon>
        <taxon>Actinomycetota</taxon>
        <taxon>Actinomycetes</taxon>
        <taxon>Mycobacteriales</taxon>
        <taxon>Corynebacteriaceae</taxon>
        <taxon>Corynebacterium</taxon>
    </lineage>
</organism>
<dbReference type="AlphaFoldDB" id="A0AB36RI02"/>
<sequence length="334" mass="38335">MGIDIEQVSLRGTAYQVDDLDSVAVLFAGKEKRGIYRLSFENGEAYVGQAVDVVRRFANHHRRWDDIVGLEFFPVPEPEPLLAAERILIAETERVSPVRNVVDTKRPRGDKDYVIEVTEGSSVSLPWDRSKRTTVSDLEQPASRAKFFQLARRPDYFFTREIAGWFIHETIPDPVATEGKLWTVTAMPSTNRQRDYFRTFCISTGNIEVMVGEMYDGEHPQVWINTERNEDLQKYYGDHDGWQVDEVDYPIAETTRWTFNAYFLYDVLAGTENFPARDAMVESAYALNVRMMRHGGTMYRRFHSAELATDLLGAAAKWGNPEWCTSLGQPLREP</sequence>
<evidence type="ECO:0000313" key="2">
    <source>
        <dbReference type="Proteomes" id="UP000218041"/>
    </source>
</evidence>
<gene>
    <name evidence="1" type="ORF">CKJ80_09485</name>
</gene>
<proteinExistence type="predicted"/>
<name>A0AB36RI02_9CORY</name>